<evidence type="ECO:0000313" key="2">
    <source>
        <dbReference type="EMBL" id="KAK2102103.1"/>
    </source>
</evidence>
<feature type="compositionally biased region" description="Basic and acidic residues" evidence="1">
    <location>
        <begin position="173"/>
        <end position="183"/>
    </location>
</feature>
<feature type="compositionally biased region" description="Basic and acidic residues" evidence="1">
    <location>
        <begin position="101"/>
        <end position="110"/>
    </location>
</feature>
<gene>
    <name evidence="2" type="ORF">P7K49_019770</name>
</gene>
<dbReference type="Proteomes" id="UP001266305">
    <property type="component" value="Unassembled WGS sequence"/>
</dbReference>
<feature type="region of interest" description="Disordered" evidence="1">
    <location>
        <begin position="1"/>
        <end position="197"/>
    </location>
</feature>
<proteinExistence type="predicted"/>
<feature type="compositionally biased region" description="Gly residues" evidence="1">
    <location>
        <begin position="30"/>
        <end position="66"/>
    </location>
</feature>
<evidence type="ECO:0000256" key="1">
    <source>
        <dbReference type="SAM" id="MobiDB-lite"/>
    </source>
</evidence>
<keyword evidence="3" id="KW-1185">Reference proteome</keyword>
<protein>
    <submittedName>
        <fullName evidence="2">Uncharacterized protein</fullName>
    </submittedName>
</protein>
<dbReference type="EMBL" id="JASSZA010000009">
    <property type="protein sequence ID" value="KAK2102103.1"/>
    <property type="molecule type" value="Genomic_DNA"/>
</dbReference>
<evidence type="ECO:0000313" key="3">
    <source>
        <dbReference type="Proteomes" id="UP001266305"/>
    </source>
</evidence>
<comment type="caution">
    <text evidence="2">The sequence shown here is derived from an EMBL/GenBank/DDBJ whole genome shotgun (WGS) entry which is preliminary data.</text>
</comment>
<name>A0ABQ9UYF2_SAGOE</name>
<feature type="compositionally biased region" description="Pro residues" evidence="1">
    <location>
        <begin position="14"/>
        <end position="28"/>
    </location>
</feature>
<organism evidence="2 3">
    <name type="scientific">Saguinus oedipus</name>
    <name type="common">Cotton-top tamarin</name>
    <name type="synonym">Oedipomidas oedipus</name>
    <dbReference type="NCBI Taxonomy" id="9490"/>
    <lineage>
        <taxon>Eukaryota</taxon>
        <taxon>Metazoa</taxon>
        <taxon>Chordata</taxon>
        <taxon>Craniata</taxon>
        <taxon>Vertebrata</taxon>
        <taxon>Euteleostomi</taxon>
        <taxon>Mammalia</taxon>
        <taxon>Eutheria</taxon>
        <taxon>Euarchontoglires</taxon>
        <taxon>Primates</taxon>
        <taxon>Haplorrhini</taxon>
        <taxon>Platyrrhini</taxon>
        <taxon>Cebidae</taxon>
        <taxon>Callitrichinae</taxon>
        <taxon>Saguinus</taxon>
    </lineage>
</organism>
<feature type="compositionally biased region" description="Basic and acidic residues" evidence="1">
    <location>
        <begin position="131"/>
        <end position="142"/>
    </location>
</feature>
<reference evidence="2 3" key="1">
    <citation type="submission" date="2023-05" db="EMBL/GenBank/DDBJ databases">
        <title>B98-5 Cell Line De Novo Hybrid Assembly: An Optical Mapping Approach.</title>
        <authorList>
            <person name="Kananen K."/>
            <person name="Auerbach J.A."/>
            <person name="Kautto E."/>
            <person name="Blachly J.S."/>
        </authorList>
    </citation>
    <scope>NUCLEOTIDE SEQUENCE [LARGE SCALE GENOMIC DNA]</scope>
    <source>
        <strain evidence="2">B95-8</strain>
        <tissue evidence="2">Cell line</tissue>
    </source>
</reference>
<accession>A0ABQ9UYF2</accession>
<sequence length="197" mass="20590">MRGAETQASRAAPPSSPPAHPSLRPPAPGHRGGNRAGAGRGGRSGGARAGGGGGSWAGREVGGWWGGRKRKKIFSVSPPAESVCGLGENVSDILGRSRGRAGSERPRDSPSLEPCPPGAPQYCEPRTLRRSIPETARRRDLRAPPPPFPLPLQVSQAGKKARPPRRPGPPPRRLGEGARRSRTGECPLEAGQAGRRA</sequence>